<dbReference type="EMBL" id="MCFA01000037">
    <property type="protein sequence ID" value="ORY13921.1"/>
    <property type="molecule type" value="Genomic_DNA"/>
</dbReference>
<dbReference type="InterPro" id="IPR036047">
    <property type="entry name" value="F-box-like_dom_sf"/>
</dbReference>
<comment type="caution">
    <text evidence="2">The sequence shown here is derived from an EMBL/GenBank/DDBJ whole genome shotgun (WGS) entry which is preliminary data.</text>
</comment>
<organism evidence="2 3">
    <name type="scientific">Clohesyomyces aquaticus</name>
    <dbReference type="NCBI Taxonomy" id="1231657"/>
    <lineage>
        <taxon>Eukaryota</taxon>
        <taxon>Fungi</taxon>
        <taxon>Dikarya</taxon>
        <taxon>Ascomycota</taxon>
        <taxon>Pezizomycotina</taxon>
        <taxon>Dothideomycetes</taxon>
        <taxon>Pleosporomycetidae</taxon>
        <taxon>Pleosporales</taxon>
        <taxon>Lindgomycetaceae</taxon>
        <taxon>Clohesyomyces</taxon>
    </lineage>
</organism>
<evidence type="ECO:0000259" key="1">
    <source>
        <dbReference type="Pfam" id="PF00646"/>
    </source>
</evidence>
<name>A0A1Y1ZUK6_9PLEO</name>
<dbReference type="STRING" id="1231657.A0A1Y1ZUK6"/>
<dbReference type="OrthoDB" id="3800738at2759"/>
<evidence type="ECO:0000313" key="2">
    <source>
        <dbReference type="EMBL" id="ORY13921.1"/>
    </source>
</evidence>
<dbReference type="Pfam" id="PF00646">
    <property type="entry name" value="F-box"/>
    <property type="match status" value="1"/>
</dbReference>
<dbReference type="AlphaFoldDB" id="A0A1Y1ZUK6"/>
<dbReference type="SUPFAM" id="SSF81383">
    <property type="entry name" value="F-box domain"/>
    <property type="match status" value="1"/>
</dbReference>
<dbReference type="InterPro" id="IPR001810">
    <property type="entry name" value="F-box_dom"/>
</dbReference>
<accession>A0A1Y1ZUK6</accession>
<proteinExistence type="predicted"/>
<dbReference type="Proteomes" id="UP000193144">
    <property type="component" value="Unassembled WGS sequence"/>
</dbReference>
<keyword evidence="3" id="KW-1185">Reference proteome</keyword>
<protein>
    <recommendedName>
        <fullName evidence="1">F-box domain-containing protein</fullName>
    </recommendedName>
</protein>
<gene>
    <name evidence="2" type="ORF">BCR34DRAFT_249237</name>
</gene>
<reference evidence="2 3" key="1">
    <citation type="submission" date="2016-07" db="EMBL/GenBank/DDBJ databases">
        <title>Pervasive Adenine N6-methylation of Active Genes in Fungi.</title>
        <authorList>
            <consortium name="DOE Joint Genome Institute"/>
            <person name="Mondo S.J."/>
            <person name="Dannebaum R.O."/>
            <person name="Kuo R.C."/>
            <person name="Labutti K."/>
            <person name="Haridas S."/>
            <person name="Kuo A."/>
            <person name="Salamov A."/>
            <person name="Ahrendt S.R."/>
            <person name="Lipzen A."/>
            <person name="Sullivan W."/>
            <person name="Andreopoulos W.B."/>
            <person name="Clum A."/>
            <person name="Lindquist E."/>
            <person name="Daum C."/>
            <person name="Ramamoorthy G.K."/>
            <person name="Gryganskyi A."/>
            <person name="Culley D."/>
            <person name="Magnuson J.K."/>
            <person name="James T.Y."/>
            <person name="O'Malley M.A."/>
            <person name="Stajich J.E."/>
            <person name="Spatafora J.W."/>
            <person name="Visel A."/>
            <person name="Grigoriev I.V."/>
        </authorList>
    </citation>
    <scope>NUCLEOTIDE SEQUENCE [LARGE SCALE GENOMIC DNA]</scope>
    <source>
        <strain evidence="2 3">CBS 115471</strain>
    </source>
</reference>
<feature type="domain" description="F-box" evidence="1">
    <location>
        <begin position="48"/>
        <end position="80"/>
    </location>
</feature>
<sequence>MSPKATHILRLIMASPKKRTDSAKGNSRSVSSRKQKTAACTTVLSVFELLEQILLNLSMLDLLLAQAVCMRWHTVIQTSPRIQRALYFLPREVPPSPTPADFKPNPVLAAAFADNFEFSKPMGLYHIWQRNPKAPKEFCTEILLHNTMDSWEEAIKYKNASWKRMLVIQPPVIHVTVLDLRVAPDYDDCFVEWADDAAGVRMGDILELDDDYVDAR</sequence>
<evidence type="ECO:0000313" key="3">
    <source>
        <dbReference type="Proteomes" id="UP000193144"/>
    </source>
</evidence>